<evidence type="ECO:0000256" key="1">
    <source>
        <dbReference type="SAM" id="MobiDB-lite"/>
    </source>
</evidence>
<organism evidence="3 4">
    <name type="scientific">Klebsormidium nitens</name>
    <name type="common">Green alga</name>
    <name type="synonym">Ulothrix nitens</name>
    <dbReference type="NCBI Taxonomy" id="105231"/>
    <lineage>
        <taxon>Eukaryota</taxon>
        <taxon>Viridiplantae</taxon>
        <taxon>Streptophyta</taxon>
        <taxon>Klebsormidiophyceae</taxon>
        <taxon>Klebsormidiales</taxon>
        <taxon>Klebsormidiaceae</taxon>
        <taxon>Klebsormidium</taxon>
    </lineage>
</organism>
<feature type="region of interest" description="Disordered" evidence="1">
    <location>
        <begin position="193"/>
        <end position="222"/>
    </location>
</feature>
<dbReference type="InterPro" id="IPR036873">
    <property type="entry name" value="Rhodanese-like_dom_sf"/>
</dbReference>
<evidence type="ECO:0000313" key="4">
    <source>
        <dbReference type="Proteomes" id="UP000054558"/>
    </source>
</evidence>
<dbReference type="EMBL" id="DF236999">
    <property type="protein sequence ID" value="GAQ80300.1"/>
    <property type="molecule type" value="Genomic_DNA"/>
</dbReference>
<feature type="domain" description="Rhodanese" evidence="2">
    <location>
        <begin position="586"/>
        <end position="704"/>
    </location>
</feature>
<dbReference type="OrthoDB" id="551300at2759"/>
<sequence length="864" mass="88856">MAASSPLQLASCKGSCAIASSTWNRPGGPGWAAGEGGCALRIVPATGYILGRGGLRRLNSCKLPLKSAAGILGTGQLLTASSAKAASQTYELSLEEAASVQVGEADTSVDQIIASQDSLKDVADASQLSLDDVVDDAKERAADVVGGAQELAADVMDDAKERVEDVLEGTRNLFEGSGEKAGGAIQDFQSGFGDWVDSLSKPQGGEALQDPAEGAQDKAEDAGDALQDLVEGTQDRLESVQDAFKAFADKLTSKSAESITDASEPALNAGEPSAPSIENLPEELSAPTPPSVPDSAQTMLESVDKVSPSVVEEAAPSAIEGVQGSAPVAAEEGGQAITGALSSFQESASDSVTAAQESVSDAVDSAGAALGAGKAAVDDVLQDAQETFSNTVSGATGFVENSITAAKQSLDGIKNGFFGAVQSAQDTFSNTVSSTTKSVSGAGSQVSSQLTAQADSILEPIRGIGRPLKSAIEQASAGVTDTAARVSQEVEGALPPEVREVLVSVKKTAGELSGPLQEVLKEVGKVAGSLVVSAEEAVGFNPNDPAVTALLVGGGTLALVVTWWLREKAGYGGDLTPEEALELLQKERQALLVDIRPQKLRDSYGIPALKRGARFKQASVEFEKLDNSVRKLVGDAAAVEYQILAAKIKGLKNVGSGSTVVVMDDRGAASKDVARAVARAGVKKAYRLDGGYAAWAASQATREDVPEKPVAILKEEAAFIAEDTGVPAPLLATSIASGVVLGSWALWEWEKTLQLIALIGIASSIYSRVQTYQSLDDVKADLRLLQRPVQLGTGAIISLFGLVDKAAGSPQLATSSGGATQASEQRPVVDNEEFDDPVEQEEEEKQEVPVPAAAPVSTGAADQE</sequence>
<dbReference type="PANTHER" id="PTHR34209">
    <property type="entry name" value="RHODANESE/CELL CYCLE CONTROL PHOSPHATASE SUPERFAMILY PROTEIN"/>
    <property type="match status" value="1"/>
</dbReference>
<reference evidence="3 4" key="1">
    <citation type="journal article" date="2014" name="Nat. Commun.">
        <title>Klebsormidium flaccidum genome reveals primary factors for plant terrestrial adaptation.</title>
        <authorList>
            <person name="Hori K."/>
            <person name="Maruyama F."/>
            <person name="Fujisawa T."/>
            <person name="Togashi T."/>
            <person name="Yamamoto N."/>
            <person name="Seo M."/>
            <person name="Sato S."/>
            <person name="Yamada T."/>
            <person name="Mori H."/>
            <person name="Tajima N."/>
            <person name="Moriyama T."/>
            <person name="Ikeuchi M."/>
            <person name="Watanabe M."/>
            <person name="Wada H."/>
            <person name="Kobayashi K."/>
            <person name="Saito M."/>
            <person name="Masuda T."/>
            <person name="Sasaki-Sekimoto Y."/>
            <person name="Mashiguchi K."/>
            <person name="Awai K."/>
            <person name="Shimojima M."/>
            <person name="Masuda S."/>
            <person name="Iwai M."/>
            <person name="Nobusawa T."/>
            <person name="Narise T."/>
            <person name="Kondo S."/>
            <person name="Saito H."/>
            <person name="Sato R."/>
            <person name="Murakawa M."/>
            <person name="Ihara Y."/>
            <person name="Oshima-Yamada Y."/>
            <person name="Ohtaka K."/>
            <person name="Satoh M."/>
            <person name="Sonobe K."/>
            <person name="Ishii M."/>
            <person name="Ohtani R."/>
            <person name="Kanamori-Sato M."/>
            <person name="Honoki R."/>
            <person name="Miyazaki D."/>
            <person name="Mochizuki H."/>
            <person name="Umetsu J."/>
            <person name="Higashi K."/>
            <person name="Shibata D."/>
            <person name="Kamiya Y."/>
            <person name="Sato N."/>
            <person name="Nakamura Y."/>
            <person name="Tabata S."/>
            <person name="Ida S."/>
            <person name="Kurokawa K."/>
            <person name="Ohta H."/>
        </authorList>
    </citation>
    <scope>NUCLEOTIDE SEQUENCE [LARGE SCALE GENOMIC DNA]</scope>
    <source>
        <strain evidence="3 4">NIES-2285</strain>
    </source>
</reference>
<accession>A0A1Y1HNT5</accession>
<dbReference type="AlphaFoldDB" id="A0A1Y1HNT5"/>
<feature type="region of interest" description="Disordered" evidence="1">
    <location>
        <begin position="256"/>
        <end position="296"/>
    </location>
</feature>
<dbReference type="Gene3D" id="1.20.120.20">
    <property type="entry name" value="Apolipoprotein"/>
    <property type="match status" value="1"/>
</dbReference>
<evidence type="ECO:0000259" key="2">
    <source>
        <dbReference type="PROSITE" id="PS50206"/>
    </source>
</evidence>
<dbReference type="Gene3D" id="3.40.250.10">
    <property type="entry name" value="Rhodanese-like domain"/>
    <property type="match status" value="1"/>
</dbReference>
<gene>
    <name evidence="3" type="ORF">KFL_000500540</name>
</gene>
<dbReference type="GO" id="GO:0090333">
    <property type="term" value="P:regulation of stomatal closure"/>
    <property type="evidence" value="ECO:0007669"/>
    <property type="project" value="InterPro"/>
</dbReference>
<dbReference type="OMA" id="TIGLTYW"/>
<dbReference type="Pfam" id="PF00581">
    <property type="entry name" value="Rhodanese"/>
    <property type="match status" value="1"/>
</dbReference>
<dbReference type="PROSITE" id="PS50206">
    <property type="entry name" value="RHODANESE_3"/>
    <property type="match status" value="1"/>
</dbReference>
<protein>
    <recommendedName>
        <fullName evidence="2">Rhodanese domain-containing protein</fullName>
    </recommendedName>
</protein>
<evidence type="ECO:0000313" key="3">
    <source>
        <dbReference type="EMBL" id="GAQ80300.1"/>
    </source>
</evidence>
<dbReference type="GO" id="GO:0009704">
    <property type="term" value="P:de-etiolation"/>
    <property type="evidence" value="ECO:0007669"/>
    <property type="project" value="InterPro"/>
</dbReference>
<dbReference type="InterPro" id="IPR001763">
    <property type="entry name" value="Rhodanese-like_dom"/>
</dbReference>
<dbReference type="PANTHER" id="PTHR34209:SF3">
    <property type="entry name" value="RHODANESE_CELL CYCLE CONTROL PHOSPHATASE SUPERFAMILY PROTEIN"/>
    <property type="match status" value="1"/>
</dbReference>
<dbReference type="InterPro" id="IPR044690">
    <property type="entry name" value="CAS_plant"/>
</dbReference>
<dbReference type="SMART" id="SM00450">
    <property type="entry name" value="RHOD"/>
    <property type="match status" value="1"/>
</dbReference>
<proteinExistence type="predicted"/>
<name>A0A1Y1HNT5_KLENI</name>
<dbReference type="Proteomes" id="UP000054558">
    <property type="component" value="Unassembled WGS sequence"/>
</dbReference>
<feature type="compositionally biased region" description="Polar residues" evidence="1">
    <location>
        <begin position="811"/>
        <end position="824"/>
    </location>
</feature>
<dbReference type="STRING" id="105231.A0A1Y1HNT5"/>
<keyword evidence="4" id="KW-1185">Reference proteome</keyword>
<dbReference type="GO" id="GO:0071277">
    <property type="term" value="P:cellular response to calcium ion"/>
    <property type="evidence" value="ECO:0007669"/>
    <property type="project" value="InterPro"/>
</dbReference>
<feature type="compositionally biased region" description="Acidic residues" evidence="1">
    <location>
        <begin position="830"/>
        <end position="845"/>
    </location>
</feature>
<dbReference type="SUPFAM" id="SSF52821">
    <property type="entry name" value="Rhodanese/Cell cycle control phosphatase"/>
    <property type="match status" value="1"/>
</dbReference>
<feature type="region of interest" description="Disordered" evidence="1">
    <location>
        <begin position="811"/>
        <end position="864"/>
    </location>
</feature>